<accession>A0A4U7KRA9</accession>
<dbReference type="Proteomes" id="UP000306050">
    <property type="component" value="Chromosome SGRAM_7"/>
</dbReference>
<evidence type="ECO:0000313" key="3">
    <source>
        <dbReference type="Proteomes" id="UP000306050"/>
    </source>
</evidence>
<dbReference type="RefSeq" id="XP_029737507.1">
    <property type="nucleotide sequence ID" value="XM_029886276.1"/>
</dbReference>
<feature type="compositionally biased region" description="Polar residues" evidence="1">
    <location>
        <begin position="131"/>
        <end position="153"/>
    </location>
</feature>
<sequence length="340" mass="35147">MASPTAIPNPEKSAHHRPQPLNIAPTDLSGEIHTSQGHRLSFSPPVSFYSRASASGNGLRIPNSMASTMGPPSPNHNRFSMGFSPVGSRSDDSGASPPHCHTRVRSQTAIGAGTIASSVESWDASRVESRPSVTSDAAGSPTSSYVSTSDLSFSRSPTTPGSSLSSSGYSLGRVPSLPLGTSYEQAQKRFNSGSWGQKVGWMNTMRPGPLSPPLPRSSMDEGSPVNDGAANGTMGNLLRRFSLSGNSYRANNAAGLATSSSAATATAPTAPAFDSAPAALAPAIPRSASPRAIPAVRDSGVCFDEGKPITRGRQASFSGSGKRKPSPMGERLLMGHFNAH</sequence>
<feature type="compositionally biased region" description="Low complexity" evidence="1">
    <location>
        <begin position="154"/>
        <end position="170"/>
    </location>
</feature>
<keyword evidence="3" id="KW-1185">Reference proteome</keyword>
<name>A0A4U7KRA9_9BASI</name>
<proteinExistence type="predicted"/>
<comment type="caution">
    <text evidence="2">The sequence shown here is derived from an EMBL/GenBank/DDBJ whole genome shotgun (WGS) entry which is preliminary data.</text>
</comment>
<dbReference type="OrthoDB" id="2554033at2759"/>
<protein>
    <submittedName>
        <fullName evidence="2">Uncharacterized protein</fullName>
    </submittedName>
</protein>
<reference evidence="2 3" key="1">
    <citation type="submission" date="2019-05" db="EMBL/GenBank/DDBJ databases">
        <title>Sporisorium graminicola CBS 10092 draft sequencing and annotation.</title>
        <authorList>
            <person name="Solano-Gonzalez S."/>
            <person name="Caddick M.X."/>
            <person name="Darby A."/>
        </authorList>
    </citation>
    <scope>NUCLEOTIDE SEQUENCE [LARGE SCALE GENOMIC DNA]</scope>
    <source>
        <strain evidence="2 3">CBS 10092</strain>
    </source>
</reference>
<evidence type="ECO:0000313" key="2">
    <source>
        <dbReference type="EMBL" id="TKY85522.1"/>
    </source>
</evidence>
<feature type="region of interest" description="Disordered" evidence="1">
    <location>
        <begin position="304"/>
        <end position="340"/>
    </location>
</feature>
<evidence type="ECO:0000256" key="1">
    <source>
        <dbReference type="SAM" id="MobiDB-lite"/>
    </source>
</evidence>
<gene>
    <name evidence="2" type="ORF">EX895_005684</name>
</gene>
<dbReference type="EMBL" id="SRRM01000020">
    <property type="protein sequence ID" value="TKY85522.1"/>
    <property type="molecule type" value="Genomic_DNA"/>
</dbReference>
<dbReference type="AlphaFoldDB" id="A0A4U7KRA9"/>
<dbReference type="GeneID" id="40728579"/>
<feature type="region of interest" description="Disordered" evidence="1">
    <location>
        <begin position="1"/>
        <end position="170"/>
    </location>
</feature>
<dbReference type="KEGG" id="sgra:EX895_005684"/>
<organism evidence="2 3">
    <name type="scientific">Sporisorium graminicola</name>
    <dbReference type="NCBI Taxonomy" id="280036"/>
    <lineage>
        <taxon>Eukaryota</taxon>
        <taxon>Fungi</taxon>
        <taxon>Dikarya</taxon>
        <taxon>Basidiomycota</taxon>
        <taxon>Ustilaginomycotina</taxon>
        <taxon>Ustilaginomycetes</taxon>
        <taxon>Ustilaginales</taxon>
        <taxon>Ustilaginaceae</taxon>
        <taxon>Sporisorium</taxon>
    </lineage>
</organism>
<feature type="compositionally biased region" description="Polar residues" evidence="1">
    <location>
        <begin position="105"/>
        <end position="120"/>
    </location>
</feature>